<protein>
    <recommendedName>
        <fullName evidence="1">PoNi C-terminal domain-containing protein</fullName>
    </recommendedName>
</protein>
<evidence type="ECO:0000313" key="3">
    <source>
        <dbReference type="Proteomes" id="UP000051446"/>
    </source>
</evidence>
<evidence type="ECO:0000259" key="1">
    <source>
        <dbReference type="Pfam" id="PF08929"/>
    </source>
</evidence>
<dbReference type="EMBL" id="JYLH01000006">
    <property type="protein sequence ID" value="KRP45753.1"/>
    <property type="molecule type" value="Genomic_DNA"/>
</dbReference>
<dbReference type="Pfam" id="PF08929">
    <property type="entry name" value="PoNi_C"/>
    <property type="match status" value="1"/>
</dbReference>
<comment type="caution">
    <text evidence="2">The sequence shown here is derived from an EMBL/GenBank/DDBJ whole genome shotgun (WGS) entry which is preliminary data.</text>
</comment>
<reference evidence="2 3" key="1">
    <citation type="submission" date="2015-02" db="EMBL/GenBank/DDBJ databases">
        <title>Pseudomonas helleri sp. nov. and Pseudomonas weihenstephanensis sp. nov., isolated from raw cows milk.</title>
        <authorList>
            <person name="von Neubeck M."/>
            <person name="Huptas C."/>
            <person name="Wenning M."/>
            <person name="Scherer S."/>
        </authorList>
    </citation>
    <scope>NUCLEOTIDE SEQUENCE [LARGE SCALE GENOMIC DNA]</scope>
    <source>
        <strain evidence="2 3">DSM 17149</strain>
    </source>
</reference>
<dbReference type="Gene3D" id="1.10.3920.10">
    <property type="entry name" value="PA2201 C-terminal domain-like"/>
    <property type="match status" value="1"/>
</dbReference>
<sequence length="336" mass="38517">MDFISKRRQQFLGEKLYSETIKEIPEVIEMFRLHPAGSGTSVQEGWMISQRRIAVNLYEKLLLEYTAGEPIEPLRQELEDIIKGYEFYAEQLWKLHDDRNEPVFDFVVSDDYVLLMQLVGLCLLLHRQDLLPRLAALQDGIDGENGGTDALFEEFMIHAVGHDKRYESDYLCALRPYEALFYGLTEDEPSKQLKELTLFLSRWYKDLAGCAWYDSHKTGGGYCGYWSFEAGAAVILLGIEDDSSLHQFLYYPKDLVAWCRANESKYSTNTKTQSDPITAAGIAAGQPCPKSGWWFTPAQLNSRRYFRQDIAFPAIEGSDYGTTFWQWSPDQSAPTL</sequence>
<evidence type="ECO:0000313" key="2">
    <source>
        <dbReference type="EMBL" id="KRP45753.1"/>
    </source>
</evidence>
<dbReference type="AlphaFoldDB" id="A0A0R2YBC2"/>
<dbReference type="InterPro" id="IPR028983">
    <property type="entry name" value="PA2201-like_C"/>
</dbReference>
<accession>A0A0R2YBC2</accession>
<proteinExistence type="predicted"/>
<dbReference type="PATRIC" id="fig|75588.4.peg.4697"/>
<dbReference type="InterPro" id="IPR015025">
    <property type="entry name" value="PoNi_C"/>
</dbReference>
<organism evidence="2 3">
    <name type="scientific">Pseudomonas libanensis</name>
    <dbReference type="NCBI Taxonomy" id="75588"/>
    <lineage>
        <taxon>Bacteria</taxon>
        <taxon>Pseudomonadati</taxon>
        <taxon>Pseudomonadota</taxon>
        <taxon>Gammaproteobacteria</taxon>
        <taxon>Pseudomonadales</taxon>
        <taxon>Pseudomonadaceae</taxon>
        <taxon>Pseudomonas</taxon>
    </lineage>
</organism>
<name>A0A0R2YBC2_9PSED</name>
<dbReference type="Proteomes" id="UP000051446">
    <property type="component" value="Unassembled WGS sequence"/>
</dbReference>
<dbReference type="SUPFAM" id="SSF140731">
    <property type="entry name" value="PA2201 C-terminal domain-like"/>
    <property type="match status" value="1"/>
</dbReference>
<dbReference type="RefSeq" id="WP_197674129.1">
    <property type="nucleotide sequence ID" value="NZ_JYLH01000006.1"/>
</dbReference>
<gene>
    <name evidence="2" type="ORF">TU73_11460</name>
</gene>
<feature type="domain" description="PoNi C-terminal" evidence="1">
    <location>
        <begin position="148"/>
        <end position="255"/>
    </location>
</feature>